<protein>
    <recommendedName>
        <fullName evidence="1">Thiamine-monophosphate kinase</fullName>
        <shortName evidence="1">TMP kinase</shortName>
        <shortName evidence="1">Thiamine-phosphate kinase</shortName>
        <ecNumber evidence="1">2.7.4.16</ecNumber>
    </recommendedName>
</protein>
<dbReference type="UniPathway" id="UPA00060">
    <property type="reaction ID" value="UER00142"/>
</dbReference>
<comment type="function">
    <text evidence="1">Catalyzes the ATP-dependent phosphorylation of thiamine-monophosphate (TMP) to form thiamine-pyrophosphate (TPP), the active form of vitamin B1.</text>
</comment>
<evidence type="ECO:0000259" key="2">
    <source>
        <dbReference type="Pfam" id="PF00586"/>
    </source>
</evidence>
<feature type="binding site" evidence="1">
    <location>
        <position position="86"/>
    </location>
    <ligand>
        <name>Mg(2+)</name>
        <dbReference type="ChEBI" id="CHEBI:18420"/>
        <label>3</label>
    </ligand>
</feature>
<keyword evidence="1 3" id="KW-0808">Transferase</keyword>
<dbReference type="Proteomes" id="UP000627538">
    <property type="component" value="Unassembled WGS sequence"/>
</dbReference>
<comment type="catalytic activity">
    <reaction evidence="1">
        <text>thiamine phosphate + ATP = thiamine diphosphate + ADP</text>
        <dbReference type="Rhea" id="RHEA:15913"/>
        <dbReference type="ChEBI" id="CHEBI:30616"/>
        <dbReference type="ChEBI" id="CHEBI:37575"/>
        <dbReference type="ChEBI" id="CHEBI:58937"/>
        <dbReference type="ChEBI" id="CHEBI:456216"/>
        <dbReference type="EC" id="2.7.4.16"/>
    </reaction>
</comment>
<feature type="binding site" evidence="1">
    <location>
        <position position="336"/>
    </location>
    <ligand>
        <name>substrate</name>
    </ligand>
</feature>
<feature type="binding site" evidence="1">
    <location>
        <position position="42"/>
    </location>
    <ligand>
        <name>Mg(2+)</name>
        <dbReference type="ChEBI" id="CHEBI:18420"/>
        <label>4</label>
    </ligand>
</feature>
<dbReference type="EMBL" id="JACRUO010000003">
    <property type="protein sequence ID" value="MBD3690214.1"/>
    <property type="molecule type" value="Genomic_DNA"/>
</dbReference>
<dbReference type="PANTHER" id="PTHR30270">
    <property type="entry name" value="THIAMINE-MONOPHOSPHATE KINASE"/>
    <property type="match status" value="1"/>
</dbReference>
<dbReference type="Gene3D" id="3.30.1330.10">
    <property type="entry name" value="PurM-like, N-terminal domain"/>
    <property type="match status" value="1"/>
</dbReference>
<dbReference type="GO" id="GO:0009229">
    <property type="term" value="P:thiamine diphosphate biosynthetic process"/>
    <property type="evidence" value="ECO:0007669"/>
    <property type="project" value="UniProtKB-UniRule"/>
</dbReference>
<keyword evidence="1" id="KW-0784">Thiamine biosynthesis</keyword>
<evidence type="ECO:0000256" key="1">
    <source>
        <dbReference type="HAMAP-Rule" id="MF_02128"/>
    </source>
</evidence>
<name>A0A8I0GHS9_9ACTO</name>
<dbReference type="GO" id="GO:0000287">
    <property type="term" value="F:magnesium ion binding"/>
    <property type="evidence" value="ECO:0007669"/>
    <property type="project" value="UniProtKB-UniRule"/>
</dbReference>
<feature type="binding site" evidence="1">
    <location>
        <position position="134"/>
    </location>
    <ligand>
        <name>Mg(2+)</name>
        <dbReference type="ChEBI" id="CHEBI:18420"/>
        <label>1</label>
    </ligand>
</feature>
<evidence type="ECO:0000313" key="3">
    <source>
        <dbReference type="EMBL" id="MBD3690214.1"/>
    </source>
</evidence>
<feature type="binding site" evidence="1">
    <location>
        <position position="240"/>
    </location>
    <ligand>
        <name>ATP</name>
        <dbReference type="ChEBI" id="CHEBI:30616"/>
    </ligand>
</feature>
<feature type="binding site" evidence="1">
    <location>
        <position position="241"/>
    </location>
    <ligand>
        <name>Mg(2+)</name>
        <dbReference type="ChEBI" id="CHEBI:18420"/>
        <label>5</label>
    </ligand>
</feature>
<feature type="domain" description="PurM-like N-terminal" evidence="2">
    <location>
        <begin position="40"/>
        <end position="150"/>
    </location>
</feature>
<feature type="binding site" evidence="1">
    <location>
        <position position="55"/>
    </location>
    <ligand>
        <name>Mg(2+)</name>
        <dbReference type="ChEBI" id="CHEBI:18420"/>
        <label>4</label>
    </ligand>
</feature>
<dbReference type="PANTHER" id="PTHR30270:SF0">
    <property type="entry name" value="THIAMINE-MONOPHOSPHATE KINASE"/>
    <property type="match status" value="1"/>
</dbReference>
<comment type="miscellaneous">
    <text evidence="1">Reaction mechanism of ThiL seems to utilize a direct, inline transfer of the gamma-phosphate of ATP to TMP rather than a phosphorylated enzyme intermediate.</text>
</comment>
<dbReference type="EC" id="2.7.4.16" evidence="1"/>
<comment type="caution">
    <text evidence="1">Lacks conserved residue(s) required for the propagation of feature annotation.</text>
</comment>
<gene>
    <name evidence="1 3" type="primary">thiL</name>
    <name evidence="3" type="ORF">H8R10_08255</name>
</gene>
<dbReference type="Gene3D" id="3.90.650.10">
    <property type="entry name" value="PurM-like C-terminal domain"/>
    <property type="match status" value="1"/>
</dbReference>
<proteinExistence type="inferred from homology"/>
<evidence type="ECO:0000313" key="4">
    <source>
        <dbReference type="Proteomes" id="UP000627538"/>
    </source>
</evidence>
<feature type="binding site" evidence="1">
    <location>
        <position position="57"/>
    </location>
    <ligand>
        <name>Mg(2+)</name>
        <dbReference type="ChEBI" id="CHEBI:18420"/>
        <label>2</label>
    </ligand>
</feature>
<dbReference type="AlphaFoldDB" id="A0A8I0GHS9"/>
<feature type="binding site" evidence="1">
    <location>
        <begin position="133"/>
        <end position="134"/>
    </location>
    <ligand>
        <name>ATP</name>
        <dbReference type="ChEBI" id="CHEBI:30616"/>
    </ligand>
</feature>
<dbReference type="InterPro" id="IPR036676">
    <property type="entry name" value="PurM-like_C_sf"/>
</dbReference>
<comment type="similarity">
    <text evidence="1">Belongs to the thiamine-monophosphate kinase family.</text>
</comment>
<feature type="binding site" evidence="1">
    <location>
        <position position="42"/>
    </location>
    <ligand>
        <name>Mg(2+)</name>
        <dbReference type="ChEBI" id="CHEBI:18420"/>
        <label>3</label>
    </ligand>
</feature>
<keyword evidence="4" id="KW-1185">Reference proteome</keyword>
<keyword evidence="1" id="KW-0479">Metal-binding</keyword>
<sequence length="340" mass="35037">MRPRALVRSIVDASELGEDGVLALISDVLTSAPTTIVGPGDDCAVLEVTGPVVATTDVLVEGEHFVQDWSSPYDIGERAAAQNLADVAAMGAHPSALVVGMALPGHAAGEWVRECARGLADRARAIGAGIEGGDLTRSRGGIVISVTALGDLRGRTPVLRSGARVGDAIVIAGTLGMSRTGFELYDAGRMTPTGLAEEATSEKPVRELAEACAAVFRAPNPPLHTAIGAAARLHAMMDVSDGLARDCQRIARASGVSMCLDSTLLAPDCQRVAPLDELCRSTAWSRVLRGGEDHAFVATCAPDAIPTGFRIIGSVESASGIDVSVDSQPLTGPLGWESLA</sequence>
<dbReference type="GO" id="GO:0009030">
    <property type="term" value="F:thiamine-phosphate kinase activity"/>
    <property type="evidence" value="ECO:0007669"/>
    <property type="project" value="UniProtKB-UniRule"/>
</dbReference>
<dbReference type="GO" id="GO:0005524">
    <property type="term" value="F:ATP binding"/>
    <property type="evidence" value="ECO:0007669"/>
    <property type="project" value="UniProtKB-UniRule"/>
</dbReference>
<dbReference type="InterPro" id="IPR016188">
    <property type="entry name" value="PurM-like_N"/>
</dbReference>
<dbReference type="Pfam" id="PF00586">
    <property type="entry name" value="AIRS"/>
    <property type="match status" value="1"/>
</dbReference>
<dbReference type="CDD" id="cd02194">
    <property type="entry name" value="ThiL"/>
    <property type="match status" value="1"/>
</dbReference>
<feature type="binding site" evidence="1">
    <location>
        <position position="160"/>
    </location>
    <ligand>
        <name>ATP</name>
        <dbReference type="ChEBI" id="CHEBI:30616"/>
    </ligand>
</feature>
<keyword evidence="1 3" id="KW-0418">Kinase</keyword>
<reference evidence="3 4" key="1">
    <citation type="submission" date="2020-08" db="EMBL/GenBank/DDBJ databases">
        <title>Winkia gen. nov., sp. nov., isolated from faeces of the Anser albifrons in China.</title>
        <authorList>
            <person name="Liu Q."/>
        </authorList>
    </citation>
    <scope>NUCLEOTIDE SEQUENCE [LARGE SCALE GENOMIC DNA]</scope>
    <source>
        <strain evidence="3 4">C62</strain>
    </source>
</reference>
<dbReference type="HAMAP" id="MF_02128">
    <property type="entry name" value="TMP_kinase"/>
    <property type="match status" value="1"/>
</dbReference>
<feature type="binding site" evidence="1">
    <location>
        <position position="64"/>
    </location>
    <ligand>
        <name>substrate</name>
    </ligand>
</feature>
<feature type="binding site" evidence="1">
    <location>
        <position position="86"/>
    </location>
    <ligand>
        <name>Mg(2+)</name>
        <dbReference type="ChEBI" id="CHEBI:18420"/>
        <label>4</label>
    </ligand>
</feature>
<keyword evidence="1" id="KW-0067">ATP-binding</keyword>
<accession>A0A8I0GHS9</accession>
<dbReference type="NCBIfam" id="TIGR01379">
    <property type="entry name" value="thiL"/>
    <property type="match status" value="1"/>
</dbReference>
<feature type="binding site" evidence="1">
    <location>
        <position position="238"/>
    </location>
    <ligand>
        <name>Mg(2+)</name>
        <dbReference type="ChEBI" id="CHEBI:18420"/>
        <label>3</label>
    </ligand>
</feature>
<comment type="pathway">
    <text evidence="1">Cofactor biosynthesis; thiamine diphosphate biosynthesis; thiamine diphosphate from thiamine phosphate: step 1/1.</text>
</comment>
<dbReference type="SUPFAM" id="SSF55326">
    <property type="entry name" value="PurM N-terminal domain-like"/>
    <property type="match status" value="1"/>
</dbReference>
<dbReference type="GO" id="GO:0009228">
    <property type="term" value="P:thiamine biosynthetic process"/>
    <property type="evidence" value="ECO:0007669"/>
    <property type="project" value="UniProtKB-KW"/>
</dbReference>
<feature type="binding site" evidence="1">
    <location>
        <position position="292"/>
    </location>
    <ligand>
        <name>substrate</name>
    </ligand>
</feature>
<feature type="binding site" evidence="1">
    <location>
        <position position="56"/>
    </location>
    <ligand>
        <name>Mg(2+)</name>
        <dbReference type="ChEBI" id="CHEBI:18420"/>
        <label>1</label>
    </ligand>
</feature>
<dbReference type="InterPro" id="IPR036921">
    <property type="entry name" value="PurM-like_N_sf"/>
</dbReference>
<comment type="caution">
    <text evidence="3">The sequence shown here is derived from an EMBL/GenBank/DDBJ whole genome shotgun (WGS) entry which is preliminary data.</text>
</comment>
<keyword evidence="1" id="KW-0547">Nucleotide-binding</keyword>
<organism evidence="3 4">
    <name type="scientific">Nanchangia anserum</name>
    <dbReference type="NCBI Taxonomy" id="2692125"/>
    <lineage>
        <taxon>Bacteria</taxon>
        <taxon>Bacillati</taxon>
        <taxon>Actinomycetota</taxon>
        <taxon>Actinomycetes</taxon>
        <taxon>Actinomycetales</taxon>
        <taxon>Actinomycetaceae</taxon>
        <taxon>Nanchangia</taxon>
    </lineage>
</organism>
<dbReference type="InterPro" id="IPR006283">
    <property type="entry name" value="ThiL-like"/>
</dbReference>
<dbReference type="SUPFAM" id="SSF56042">
    <property type="entry name" value="PurM C-terminal domain-like"/>
    <property type="match status" value="1"/>
</dbReference>
<dbReference type="PIRSF" id="PIRSF005303">
    <property type="entry name" value="Thiam_monoph_kin"/>
    <property type="match status" value="1"/>
</dbReference>
<feature type="binding site" evidence="1">
    <location>
        <position position="57"/>
    </location>
    <ligand>
        <name>Mg(2+)</name>
        <dbReference type="ChEBI" id="CHEBI:18420"/>
        <label>1</label>
    </ligand>
</feature>
<feature type="binding site" evidence="1">
    <location>
        <position position="86"/>
    </location>
    <ligand>
        <name>Mg(2+)</name>
        <dbReference type="ChEBI" id="CHEBI:18420"/>
        <label>2</label>
    </ligand>
</feature>
<keyword evidence="1" id="KW-0460">Magnesium</keyword>